<dbReference type="InterPro" id="IPR029483">
    <property type="entry name" value="GH97_C"/>
</dbReference>
<evidence type="ECO:0000259" key="3">
    <source>
        <dbReference type="Pfam" id="PF14508"/>
    </source>
</evidence>
<evidence type="ECO:0000313" key="6">
    <source>
        <dbReference type="Proteomes" id="UP000618460"/>
    </source>
</evidence>
<dbReference type="OrthoDB" id="57532at2"/>
<sequence>MFSRKRIVLMGALFIGVIVTLSVLGVFENEPKTNGVVESPNGKIGLNFTLTDTGVPNYELSYNDTSIIEPSSLGFEFTSLKPLYNNFQIIKTSTKEFDETWEPVWGEKKVIKNHYNQLTVYLEENESPNRKMNIEFRVYDDGVGFRYVIPKQDNVSKQIEITAENTEFTFAGDYKSWWIPNDWNSYEYKYQETPLSEVKEISTPFTMRTPEGIHLTVHEAALIDYSGMALESVEEKKNTLKSILAPWQLSDVKVKKESLPIQTPWRTIQIGEDAGDLVESDLIVNLNEPSVIEDTSWINPMKYVGIWWGMHVGTSTWGSGPKHGATTANAEEHIDFANEYLDSENQNIGLLVEGWNKGWDGNWMDNGDLFNFTEPYPDYDLEEVVRYAKEKGVAYIAHNETSGDIENYEDQIDAAYDFYQELGIGAIKSGYVADHGIKDPVGHNHHGQYMVNHYLNAVKLAAEHEIMINTHEPIMATGLHRTYPNWMTREGVMGQEYNAWSEGTPPEHLTILPFTRMMAGPIDYTPGIFDIEIANKPNNRVHTTRAQQLALYVTISSGMQMVPDLLDNYKDNKGEILPEFKFIRDVPVTWDDTFVPNAQIGDYITVVRRSGEEWYIGSTTDEHARDLEISLDFLNKEQEYVAEIYSDSPDADLQTNPSAVAVNKVVVDAEDSLVASLVAGGGHAVRIYPVGENK</sequence>
<dbReference type="InterPro" id="IPR017853">
    <property type="entry name" value="GH"/>
</dbReference>
<keyword evidence="1" id="KW-0472">Membrane</keyword>
<proteinExistence type="predicted"/>
<dbReference type="InterPro" id="IPR052720">
    <property type="entry name" value="Glycosyl_hydrolase_97"/>
</dbReference>
<feature type="transmembrane region" description="Helical" evidence="1">
    <location>
        <begin position="7"/>
        <end position="27"/>
    </location>
</feature>
<dbReference type="InterPro" id="IPR013785">
    <property type="entry name" value="Aldolase_TIM"/>
</dbReference>
<dbReference type="PANTHER" id="PTHR35803:SF1">
    <property type="entry name" value="GLUCAN 1,4-ALPHA-GLUCOSIDASE SUSB"/>
    <property type="match status" value="1"/>
</dbReference>
<evidence type="ECO:0000259" key="4">
    <source>
        <dbReference type="Pfam" id="PF14509"/>
    </source>
</evidence>
<keyword evidence="1" id="KW-0812">Transmembrane</keyword>
<dbReference type="RefSeq" id="WP_117156462.1">
    <property type="nucleotide sequence ID" value="NZ_BMLG01000018.1"/>
</dbReference>
<dbReference type="Proteomes" id="UP000618460">
    <property type="component" value="Unassembled WGS sequence"/>
</dbReference>
<evidence type="ECO:0000256" key="1">
    <source>
        <dbReference type="SAM" id="Phobius"/>
    </source>
</evidence>
<feature type="domain" description="Glycosyl-hydrolase 97 catalytic" evidence="2">
    <location>
        <begin position="307"/>
        <end position="492"/>
    </location>
</feature>
<dbReference type="EMBL" id="BMLG01000018">
    <property type="protein sequence ID" value="GGM38670.1"/>
    <property type="molecule type" value="Genomic_DNA"/>
</dbReference>
<dbReference type="Pfam" id="PF14508">
    <property type="entry name" value="GH97_N"/>
    <property type="match status" value="1"/>
</dbReference>
<dbReference type="PANTHER" id="PTHR35803">
    <property type="entry name" value="GLUCAN 1,4-ALPHA-GLUCOSIDASE SUSB-RELATED"/>
    <property type="match status" value="1"/>
</dbReference>
<dbReference type="Pfam" id="PF14509">
    <property type="entry name" value="GH97_C"/>
    <property type="match status" value="1"/>
</dbReference>
<dbReference type="Gene3D" id="2.70.98.10">
    <property type="match status" value="1"/>
</dbReference>
<keyword evidence="1" id="KW-1133">Transmembrane helix</keyword>
<gene>
    <name evidence="5" type="primary">susB</name>
    <name evidence="5" type="ORF">GCM10011351_26030</name>
</gene>
<dbReference type="SUPFAM" id="SSF51445">
    <property type="entry name" value="(Trans)glycosidases"/>
    <property type="match status" value="1"/>
</dbReference>
<dbReference type="GO" id="GO:0030246">
    <property type="term" value="F:carbohydrate binding"/>
    <property type="evidence" value="ECO:0007669"/>
    <property type="project" value="InterPro"/>
</dbReference>
<evidence type="ECO:0000259" key="2">
    <source>
        <dbReference type="Pfam" id="PF10566"/>
    </source>
</evidence>
<reference evidence="5" key="1">
    <citation type="journal article" date="2014" name="Int. J. Syst. Evol. Microbiol.">
        <title>Complete genome sequence of Corynebacterium casei LMG S-19264T (=DSM 44701T), isolated from a smear-ripened cheese.</title>
        <authorList>
            <consortium name="US DOE Joint Genome Institute (JGI-PGF)"/>
            <person name="Walter F."/>
            <person name="Albersmeier A."/>
            <person name="Kalinowski J."/>
            <person name="Ruckert C."/>
        </authorList>
    </citation>
    <scope>NUCLEOTIDE SEQUENCE</scope>
    <source>
        <strain evidence="5">CGMCC 1.6333</strain>
    </source>
</reference>
<protein>
    <submittedName>
        <fullName evidence="5">Alpha-glucosidase</fullName>
    </submittedName>
</protein>
<feature type="domain" description="Glycosyl-hydrolase 97 N-terminal" evidence="3">
    <location>
        <begin position="37"/>
        <end position="289"/>
    </location>
</feature>
<comment type="caution">
    <text evidence="5">The sequence shown here is derived from an EMBL/GenBank/DDBJ whole genome shotgun (WGS) entry which is preliminary data.</text>
</comment>
<dbReference type="InterPro" id="IPR029486">
    <property type="entry name" value="GH97_N"/>
</dbReference>
<reference evidence="5" key="2">
    <citation type="submission" date="2020-09" db="EMBL/GenBank/DDBJ databases">
        <authorList>
            <person name="Sun Q."/>
            <person name="Zhou Y."/>
        </authorList>
    </citation>
    <scope>NUCLEOTIDE SEQUENCE</scope>
    <source>
        <strain evidence="5">CGMCC 1.6333</strain>
    </source>
</reference>
<dbReference type="AlphaFoldDB" id="A0A917WXJ2"/>
<dbReference type="Pfam" id="PF10566">
    <property type="entry name" value="Glyco_hydro_97"/>
    <property type="match status" value="1"/>
</dbReference>
<keyword evidence="6" id="KW-1185">Reference proteome</keyword>
<dbReference type="InterPro" id="IPR019563">
    <property type="entry name" value="GH97_catalytic"/>
</dbReference>
<name>A0A917WXJ2_9BACI</name>
<accession>A0A917WXJ2</accession>
<feature type="domain" description="Glycosyl-hydrolase 97 C-terminal oligomerisation" evidence="4">
    <location>
        <begin position="589"/>
        <end position="687"/>
    </location>
</feature>
<organism evidence="5 6">
    <name type="scientific">Paraliobacillus quinghaiensis</name>
    <dbReference type="NCBI Taxonomy" id="470815"/>
    <lineage>
        <taxon>Bacteria</taxon>
        <taxon>Bacillati</taxon>
        <taxon>Bacillota</taxon>
        <taxon>Bacilli</taxon>
        <taxon>Bacillales</taxon>
        <taxon>Bacillaceae</taxon>
        <taxon>Paraliobacillus</taxon>
    </lineage>
</organism>
<dbReference type="InterPro" id="IPR014718">
    <property type="entry name" value="GH-type_carb-bd"/>
</dbReference>
<evidence type="ECO:0000313" key="5">
    <source>
        <dbReference type="EMBL" id="GGM38670.1"/>
    </source>
</evidence>
<dbReference type="Gene3D" id="3.20.20.70">
    <property type="entry name" value="Aldolase class I"/>
    <property type="match status" value="1"/>
</dbReference>